<evidence type="ECO:0000313" key="2">
    <source>
        <dbReference type="Proteomes" id="UP000198379"/>
    </source>
</evidence>
<name>A0A239ABD9_9FLAO</name>
<dbReference type="EMBL" id="FZNY01000004">
    <property type="protein sequence ID" value="SNR92859.1"/>
    <property type="molecule type" value="Genomic_DNA"/>
</dbReference>
<sequence length="151" mass="17972">MEEKQLLTKELDAEILQLIAKFGFERAIKVMQSMTCSDRIITNTHKVDLVVHFLKIKATEVFDVPISTLLTATDESSKQARMCSYYLLITYLDMSYRSVGKYYKKSNRSTRYNYKKLEEILSIKSYYKELYERFVVLERLFINYLIQLNMK</sequence>
<dbReference type="SUPFAM" id="SSF48295">
    <property type="entry name" value="TrpR-like"/>
    <property type="match status" value="1"/>
</dbReference>
<dbReference type="Gene3D" id="1.10.1750.10">
    <property type="match status" value="1"/>
</dbReference>
<proteinExistence type="predicted"/>
<dbReference type="RefSeq" id="WP_089372102.1">
    <property type="nucleotide sequence ID" value="NZ_BMEP01000007.1"/>
</dbReference>
<evidence type="ECO:0000313" key="1">
    <source>
        <dbReference type="EMBL" id="SNR92859.1"/>
    </source>
</evidence>
<accession>A0A239ABD9</accession>
<organism evidence="1 2">
    <name type="scientific">Dokdonia pacifica</name>
    <dbReference type="NCBI Taxonomy" id="1627892"/>
    <lineage>
        <taxon>Bacteria</taxon>
        <taxon>Pseudomonadati</taxon>
        <taxon>Bacteroidota</taxon>
        <taxon>Flavobacteriia</taxon>
        <taxon>Flavobacteriales</taxon>
        <taxon>Flavobacteriaceae</taxon>
        <taxon>Dokdonia</taxon>
    </lineage>
</organism>
<protein>
    <recommendedName>
        <fullName evidence="3">DnaA protein helix-turn-helix</fullName>
    </recommendedName>
</protein>
<keyword evidence="2" id="KW-1185">Reference proteome</keyword>
<reference evidence="1 2" key="1">
    <citation type="submission" date="2017-06" db="EMBL/GenBank/DDBJ databases">
        <authorList>
            <person name="Kim H.J."/>
            <person name="Triplett B.A."/>
        </authorList>
    </citation>
    <scope>NUCLEOTIDE SEQUENCE [LARGE SCALE GENOMIC DNA]</scope>
    <source>
        <strain evidence="1 2">DSM 25597</strain>
    </source>
</reference>
<gene>
    <name evidence="1" type="ORF">SAMN06265376_104297</name>
</gene>
<dbReference type="GO" id="GO:0043565">
    <property type="term" value="F:sequence-specific DNA binding"/>
    <property type="evidence" value="ECO:0007669"/>
    <property type="project" value="InterPro"/>
</dbReference>
<dbReference type="AlphaFoldDB" id="A0A239ABD9"/>
<dbReference type="Proteomes" id="UP000198379">
    <property type="component" value="Unassembled WGS sequence"/>
</dbReference>
<evidence type="ECO:0008006" key="3">
    <source>
        <dbReference type="Google" id="ProtNLM"/>
    </source>
</evidence>
<dbReference type="InterPro" id="IPR010921">
    <property type="entry name" value="Trp_repressor/repl_initiator"/>
</dbReference>